<gene>
    <name evidence="5" type="ORF">BOCBCOEP_00004</name>
    <name evidence="3" type="ORF">CEGDBGHB_00008</name>
    <name evidence="2" type="ORF">HGKCJMEE_00027</name>
    <name evidence="4" type="ORF">IOFJOFCH_00005</name>
    <name evidence="1" type="ORF">LDHBDEKG_00008</name>
</gene>
<evidence type="ECO:0000313" key="1">
    <source>
        <dbReference type="EMBL" id="QNO42257.1"/>
    </source>
</evidence>
<reference evidence="2" key="1">
    <citation type="submission" date="2020-06" db="EMBL/GenBank/DDBJ databases">
        <title>Unique genomic features of the anaerobic methanotrophic archaea.</title>
        <authorList>
            <person name="Chadwick G.L."/>
            <person name="Skennerton C.T."/>
            <person name="Laso-Perez R."/>
            <person name="Leu A.O."/>
            <person name="Speth D.R."/>
            <person name="Yu H."/>
            <person name="Morgan-Lang C."/>
            <person name="Hatzenpichler R."/>
            <person name="Goudeau D."/>
            <person name="Malmstrom R."/>
            <person name="Brazelton W.J."/>
            <person name="Woyke T."/>
            <person name="Hallam S.J."/>
            <person name="Tyson G.W."/>
            <person name="Wegener G."/>
            <person name="Boetius A."/>
            <person name="Orphan V."/>
        </authorList>
    </citation>
    <scope>NUCLEOTIDE SEQUENCE</scope>
</reference>
<sequence length="75" mass="8989">MHFIRQVKKDGAISVLNEDFDVDKSLAYEYAWATIDTEKEQLMIYYRGKNEEEAGLIKIYEYKIGENVKRFEEKF</sequence>
<name>A0A7G9Y4W5_9EURY</name>
<evidence type="ECO:0000313" key="3">
    <source>
        <dbReference type="EMBL" id="QNO43186.1"/>
    </source>
</evidence>
<organism evidence="2">
    <name type="scientific">Candidatus Methanogaster sp. ANME-2c ERB4</name>
    <dbReference type="NCBI Taxonomy" id="2759911"/>
    <lineage>
        <taxon>Archaea</taxon>
        <taxon>Methanobacteriati</taxon>
        <taxon>Methanobacteriota</taxon>
        <taxon>Stenosarchaea group</taxon>
        <taxon>Methanomicrobia</taxon>
        <taxon>Methanosarcinales</taxon>
        <taxon>ANME-2 cluster</taxon>
        <taxon>Candidatus Methanogasteraceae</taxon>
        <taxon>Candidatus Methanogaster</taxon>
    </lineage>
</organism>
<dbReference type="EMBL" id="MT630797">
    <property type="protein sequence ID" value="QNO43186.1"/>
    <property type="molecule type" value="Genomic_DNA"/>
</dbReference>
<evidence type="ECO:0000313" key="5">
    <source>
        <dbReference type="EMBL" id="QNO45675.1"/>
    </source>
</evidence>
<evidence type="ECO:0000313" key="4">
    <source>
        <dbReference type="EMBL" id="QNO45345.1"/>
    </source>
</evidence>
<protein>
    <submittedName>
        <fullName evidence="2">Uncharacterized protein</fullName>
    </submittedName>
</protein>
<evidence type="ECO:0000313" key="2">
    <source>
        <dbReference type="EMBL" id="QNO43049.1"/>
    </source>
</evidence>
<dbReference type="AlphaFoldDB" id="A0A7G9Y4W5"/>
<dbReference type="EMBL" id="MT631141">
    <property type="protein sequence ID" value="QNO45675.1"/>
    <property type="molecule type" value="Genomic_DNA"/>
</dbReference>
<dbReference type="EMBL" id="MT631101">
    <property type="protein sequence ID" value="QNO45345.1"/>
    <property type="molecule type" value="Genomic_DNA"/>
</dbReference>
<dbReference type="EMBL" id="MT630723">
    <property type="protein sequence ID" value="QNO42257.1"/>
    <property type="molecule type" value="Genomic_DNA"/>
</dbReference>
<accession>A0A7G9Y4W5</accession>
<proteinExistence type="predicted"/>
<dbReference type="EMBL" id="MT630786">
    <property type="protein sequence ID" value="QNO43049.1"/>
    <property type="molecule type" value="Genomic_DNA"/>
</dbReference>